<evidence type="ECO:0000313" key="1">
    <source>
        <dbReference type="EMBL" id="KAJ1134833.1"/>
    </source>
</evidence>
<proteinExistence type="predicted"/>
<evidence type="ECO:0000313" key="2">
    <source>
        <dbReference type="Proteomes" id="UP001066276"/>
    </source>
</evidence>
<reference evidence="1" key="1">
    <citation type="journal article" date="2022" name="bioRxiv">
        <title>Sequencing and chromosome-scale assembly of the giantPleurodeles waltlgenome.</title>
        <authorList>
            <person name="Brown T."/>
            <person name="Elewa A."/>
            <person name="Iarovenko S."/>
            <person name="Subramanian E."/>
            <person name="Araus A.J."/>
            <person name="Petzold A."/>
            <person name="Susuki M."/>
            <person name="Suzuki K.-i.T."/>
            <person name="Hayashi T."/>
            <person name="Toyoda A."/>
            <person name="Oliveira C."/>
            <person name="Osipova E."/>
            <person name="Leigh N.D."/>
            <person name="Simon A."/>
            <person name="Yun M.H."/>
        </authorList>
    </citation>
    <scope>NUCLEOTIDE SEQUENCE</scope>
    <source>
        <strain evidence="1">20211129_DDA</strain>
        <tissue evidence="1">Liver</tissue>
    </source>
</reference>
<keyword evidence="2" id="KW-1185">Reference proteome</keyword>
<organism evidence="1 2">
    <name type="scientific">Pleurodeles waltl</name>
    <name type="common">Iberian ribbed newt</name>
    <dbReference type="NCBI Taxonomy" id="8319"/>
    <lineage>
        <taxon>Eukaryota</taxon>
        <taxon>Metazoa</taxon>
        <taxon>Chordata</taxon>
        <taxon>Craniata</taxon>
        <taxon>Vertebrata</taxon>
        <taxon>Euteleostomi</taxon>
        <taxon>Amphibia</taxon>
        <taxon>Batrachia</taxon>
        <taxon>Caudata</taxon>
        <taxon>Salamandroidea</taxon>
        <taxon>Salamandridae</taxon>
        <taxon>Pleurodelinae</taxon>
        <taxon>Pleurodeles</taxon>
    </lineage>
</organism>
<dbReference type="EMBL" id="JANPWB010000010">
    <property type="protein sequence ID" value="KAJ1134833.1"/>
    <property type="molecule type" value="Genomic_DNA"/>
</dbReference>
<name>A0AAV7Q9C0_PLEWA</name>
<sequence length="149" mass="15906">MTIFTGSATALPDFLLLGGRASPHREQTFSGFVAVNAGSNGALVRGLDGVRGQVYGPSPGSSFLSFWNVVEGGRGQKRVFATVLWKLSCCPPPGRASPHREQPFSGFVAVNAGSNSALVRGLDGVRGQVYGPSPGLFRFWTHIHYPFLR</sequence>
<protein>
    <submittedName>
        <fullName evidence="1">Uncharacterized protein</fullName>
    </submittedName>
</protein>
<accession>A0AAV7Q9C0</accession>
<dbReference type="AlphaFoldDB" id="A0AAV7Q9C0"/>
<gene>
    <name evidence="1" type="ORF">NDU88_001279</name>
</gene>
<comment type="caution">
    <text evidence="1">The sequence shown here is derived from an EMBL/GenBank/DDBJ whole genome shotgun (WGS) entry which is preliminary data.</text>
</comment>
<dbReference type="Proteomes" id="UP001066276">
    <property type="component" value="Chromosome 6"/>
</dbReference>